<feature type="transmembrane region" description="Helical" evidence="2">
    <location>
        <begin position="153"/>
        <end position="176"/>
    </location>
</feature>
<evidence type="ECO:0000313" key="4">
    <source>
        <dbReference type="Proteomes" id="UP000591131"/>
    </source>
</evidence>
<dbReference type="EMBL" id="JAAPAO010000458">
    <property type="protein sequence ID" value="KAF4659303.1"/>
    <property type="molecule type" value="Genomic_DNA"/>
</dbReference>
<feature type="region of interest" description="Disordered" evidence="1">
    <location>
        <begin position="219"/>
        <end position="239"/>
    </location>
</feature>
<evidence type="ECO:0000313" key="3">
    <source>
        <dbReference type="EMBL" id="KAF4659303.1"/>
    </source>
</evidence>
<keyword evidence="2" id="KW-0812">Transmembrane</keyword>
<comment type="caution">
    <text evidence="3">The sequence shown here is derived from an EMBL/GenBank/DDBJ whole genome shotgun (WGS) entry which is preliminary data.</text>
</comment>
<proteinExistence type="predicted"/>
<name>A0A7J6LJH7_PERCH</name>
<organism evidence="3 4">
    <name type="scientific">Perkinsus chesapeaki</name>
    <name type="common">Clam parasite</name>
    <name type="synonym">Perkinsus andrewsi</name>
    <dbReference type="NCBI Taxonomy" id="330153"/>
    <lineage>
        <taxon>Eukaryota</taxon>
        <taxon>Sar</taxon>
        <taxon>Alveolata</taxon>
        <taxon>Perkinsozoa</taxon>
        <taxon>Perkinsea</taxon>
        <taxon>Perkinsida</taxon>
        <taxon>Perkinsidae</taxon>
        <taxon>Perkinsus</taxon>
    </lineage>
</organism>
<dbReference type="AlphaFoldDB" id="A0A7J6LJH7"/>
<keyword evidence="2" id="KW-1133">Transmembrane helix</keyword>
<keyword evidence="2" id="KW-0472">Membrane</keyword>
<protein>
    <submittedName>
        <fullName evidence="3">Uncharacterized protein</fullName>
    </submittedName>
</protein>
<evidence type="ECO:0000256" key="2">
    <source>
        <dbReference type="SAM" id="Phobius"/>
    </source>
</evidence>
<feature type="transmembrane region" description="Helical" evidence="2">
    <location>
        <begin position="68"/>
        <end position="92"/>
    </location>
</feature>
<evidence type="ECO:0000256" key="1">
    <source>
        <dbReference type="SAM" id="MobiDB-lite"/>
    </source>
</evidence>
<feature type="transmembrane region" description="Helical" evidence="2">
    <location>
        <begin position="30"/>
        <end position="56"/>
    </location>
</feature>
<sequence>MSVVEEDRSRVSSTTPVMHPKKKPLLRVPLWLYFTIASLVATIIATAINVGVAYAMYPPETAAKTSVWAWPSTICGDLVITAGASFLVTWMLSPTMALNDFIVRFPIETKPCSFPKVTRKLHPWLMINPLFGNDLENPMPKCTALGRQIRMGVIGGLTLAGTWGIILSLFMMIHPLPWTQSDLALLKGTYGAVTEIICVVFALGVLVVQVSPRMNSEASASSSAAAEARAGSTSPADRV</sequence>
<reference evidence="3 4" key="1">
    <citation type="submission" date="2020-04" db="EMBL/GenBank/DDBJ databases">
        <title>Perkinsus chesapeaki whole genome sequence.</title>
        <authorList>
            <person name="Bogema D.R."/>
        </authorList>
    </citation>
    <scope>NUCLEOTIDE SEQUENCE [LARGE SCALE GENOMIC DNA]</scope>
    <source>
        <strain evidence="3">ATCC PRA-425</strain>
    </source>
</reference>
<accession>A0A7J6LJH7</accession>
<dbReference type="Proteomes" id="UP000591131">
    <property type="component" value="Unassembled WGS sequence"/>
</dbReference>
<feature type="transmembrane region" description="Helical" evidence="2">
    <location>
        <begin position="188"/>
        <end position="208"/>
    </location>
</feature>
<gene>
    <name evidence="3" type="ORF">FOL47_007630</name>
</gene>
<keyword evidence="4" id="KW-1185">Reference proteome</keyword>
<dbReference type="OrthoDB" id="444155at2759"/>